<protein>
    <recommendedName>
        <fullName evidence="4">Conidiation-specific protein 8</fullName>
    </recommendedName>
</protein>
<evidence type="ECO:0000313" key="3">
    <source>
        <dbReference type="Proteomes" id="UP001369815"/>
    </source>
</evidence>
<evidence type="ECO:0008006" key="4">
    <source>
        <dbReference type="Google" id="ProtNLM"/>
    </source>
</evidence>
<evidence type="ECO:0000256" key="1">
    <source>
        <dbReference type="SAM" id="MobiDB-lite"/>
    </source>
</evidence>
<name>A0AAX6M7P3_9PEZI</name>
<accession>A0AAX6M7P3</accession>
<proteinExistence type="predicted"/>
<dbReference type="Proteomes" id="UP001369815">
    <property type="component" value="Unassembled WGS sequence"/>
</dbReference>
<keyword evidence="3" id="KW-1185">Reference proteome</keyword>
<organism evidence="2 3">
    <name type="scientific">Daldinia eschscholtzii</name>
    <dbReference type="NCBI Taxonomy" id="292717"/>
    <lineage>
        <taxon>Eukaryota</taxon>
        <taxon>Fungi</taxon>
        <taxon>Dikarya</taxon>
        <taxon>Ascomycota</taxon>
        <taxon>Pezizomycotina</taxon>
        <taxon>Sordariomycetes</taxon>
        <taxon>Xylariomycetidae</taxon>
        <taxon>Xylariales</taxon>
        <taxon>Hypoxylaceae</taxon>
        <taxon>Daldinia</taxon>
    </lineage>
</organism>
<feature type="compositionally biased region" description="Polar residues" evidence="1">
    <location>
        <begin position="1"/>
        <end position="10"/>
    </location>
</feature>
<comment type="caution">
    <text evidence="2">The sequence shown here is derived from an EMBL/GenBank/DDBJ whole genome shotgun (WGS) entry which is preliminary data.</text>
</comment>
<dbReference type="AlphaFoldDB" id="A0AAX6M7P3"/>
<reference evidence="2 3" key="1">
    <citation type="journal article" date="2024" name="Front Chem Biol">
        <title>Unveiling the potential of Daldinia eschscholtzii MFLUCC 19-0629 through bioactivity and bioinformatics studies for enhanced sustainable agriculture production.</title>
        <authorList>
            <person name="Brooks S."/>
            <person name="Weaver J.A."/>
            <person name="Klomchit A."/>
            <person name="Alharthi S.A."/>
            <person name="Onlamun T."/>
            <person name="Nurani R."/>
            <person name="Vong T.K."/>
            <person name="Alberti F."/>
            <person name="Greco C."/>
        </authorList>
    </citation>
    <scope>NUCLEOTIDE SEQUENCE [LARGE SCALE GENOMIC DNA]</scope>
    <source>
        <strain evidence="2">MFLUCC 19-0629</strain>
    </source>
</reference>
<sequence>MDSDKANNPTPVGPSRRRGSGPTFDSLMTQKRASDPLSLARRASLHDQKPQAGFFGQMWHNFTRGPHSPTK</sequence>
<gene>
    <name evidence="2" type="ORF">Daesc_010250</name>
</gene>
<evidence type="ECO:0000313" key="2">
    <source>
        <dbReference type="EMBL" id="KAK6948483.1"/>
    </source>
</evidence>
<dbReference type="EMBL" id="JBANMG010000010">
    <property type="protein sequence ID" value="KAK6948483.1"/>
    <property type="molecule type" value="Genomic_DNA"/>
</dbReference>
<feature type="region of interest" description="Disordered" evidence="1">
    <location>
        <begin position="1"/>
        <end position="71"/>
    </location>
</feature>